<dbReference type="SUPFAM" id="SSF52540">
    <property type="entry name" value="P-loop containing nucleoside triphosphate hydrolases"/>
    <property type="match status" value="1"/>
</dbReference>
<name>A0ABT3IZG1_9RHOB</name>
<feature type="domain" description="AAA+ ATPase" evidence="2">
    <location>
        <begin position="42"/>
        <end position="188"/>
    </location>
</feature>
<dbReference type="Proteomes" id="UP001207582">
    <property type="component" value="Unassembled WGS sequence"/>
</dbReference>
<dbReference type="Pfam" id="PF13401">
    <property type="entry name" value="AAA_22"/>
    <property type="match status" value="1"/>
</dbReference>
<evidence type="ECO:0000313" key="3">
    <source>
        <dbReference type="EMBL" id="MCW3780837.1"/>
    </source>
</evidence>
<dbReference type="Gene3D" id="1.25.40.10">
    <property type="entry name" value="Tetratricopeptide repeat domain"/>
    <property type="match status" value="1"/>
</dbReference>
<reference evidence="3 4" key="1">
    <citation type="submission" date="2022-10" db="EMBL/GenBank/DDBJ databases">
        <title>Defluviimonas sp. CAU 1641 isolated from mud.</title>
        <authorList>
            <person name="Kim W."/>
        </authorList>
    </citation>
    <scope>NUCLEOTIDE SEQUENCE [LARGE SCALE GENOMIC DNA]</scope>
    <source>
        <strain evidence="3 4">CAU 1641</strain>
    </source>
</reference>
<keyword evidence="4" id="KW-1185">Reference proteome</keyword>
<feature type="region of interest" description="Disordered" evidence="1">
    <location>
        <begin position="278"/>
        <end position="308"/>
    </location>
</feature>
<dbReference type="EMBL" id="JAPDOG010000003">
    <property type="protein sequence ID" value="MCW3780837.1"/>
    <property type="molecule type" value="Genomic_DNA"/>
</dbReference>
<sequence>MYEAALGLRHSPFSTPEGGSSVYWSKSHALAFDRLGFAARSRAPLTIFVGEPGTGRSTLIRELVRRERAERAIGLVADPAALSKDPCAAVLTALDAGEAGDTRDRNCAALADYLTSAASKGPAPLLIVDDADRLSDETLSTLYYFSVGEQGDGALLKLVLAGLPDLFERAYRGAPDIVGPSFELEPMSAKDTAAYVRHAVTAAGARGDLFDAGALEEVFTRTGGVPLKINAVCEGCLSQATHKGVSRIDRHTVRAAIAAFGLDGLISIVMRRALAESQTGSGIGEAESRPMPRSVRSAGASAPPPPPATMLAAALDSASRTEPLLIRPGGVQGRVAPRAAAAVPASRRPHTGAAQPEPAPPIVLSDAQRVADPPPTAAPAPTPRRRPAARRLVLAVTALTAMAGGAFYLADPGTPLAARIAVLKAETDAFLQDTLSRIVAGVPPTAPNRPAAAAPTPDLELLTRVGRIRTAVAAIPATAADRFRAAIEIGGDDPELAVVHFALAALHGHDRAAYYLGQIYETGEGVATNRGLARGWYGEAGTAIAGAVRGLAELAPSEPESTPGPPVPLYAGRMPDGSVELVWTGGDGAAPSHYRVELGTEPGSVSLTAGPLVISAIRVSAPGAARAWRVVAAGGPGSDEVASPWLPIDGG</sequence>
<protein>
    <submittedName>
        <fullName evidence="3">AAA family ATPase</fullName>
    </submittedName>
</protein>
<accession>A0ABT3IZG1</accession>
<dbReference type="RefSeq" id="WP_264771185.1">
    <property type="nucleotide sequence ID" value="NZ_JAPDOG010000003.1"/>
</dbReference>
<dbReference type="PANTHER" id="PTHR35894:SF1">
    <property type="entry name" value="PHOSPHORIBULOKINASE _ URIDINE KINASE FAMILY"/>
    <property type="match status" value="1"/>
</dbReference>
<dbReference type="SUPFAM" id="SSF81901">
    <property type="entry name" value="HCP-like"/>
    <property type="match status" value="1"/>
</dbReference>
<feature type="compositionally biased region" description="Pro residues" evidence="1">
    <location>
        <begin position="372"/>
        <end position="382"/>
    </location>
</feature>
<organism evidence="3 4">
    <name type="scientific">Defluviimonas salinarum</name>
    <dbReference type="NCBI Taxonomy" id="2992147"/>
    <lineage>
        <taxon>Bacteria</taxon>
        <taxon>Pseudomonadati</taxon>
        <taxon>Pseudomonadota</taxon>
        <taxon>Alphaproteobacteria</taxon>
        <taxon>Rhodobacterales</taxon>
        <taxon>Paracoccaceae</taxon>
        <taxon>Albidovulum</taxon>
    </lineage>
</organism>
<gene>
    <name evidence="3" type="ORF">OM960_04470</name>
</gene>
<evidence type="ECO:0000313" key="4">
    <source>
        <dbReference type="Proteomes" id="UP001207582"/>
    </source>
</evidence>
<dbReference type="InterPro" id="IPR003593">
    <property type="entry name" value="AAA+_ATPase"/>
</dbReference>
<feature type="region of interest" description="Disordered" evidence="1">
    <location>
        <begin position="369"/>
        <end position="388"/>
    </location>
</feature>
<dbReference type="PANTHER" id="PTHR35894">
    <property type="entry name" value="GENERAL SECRETION PATHWAY PROTEIN A-RELATED"/>
    <property type="match status" value="1"/>
</dbReference>
<dbReference type="InterPro" id="IPR027417">
    <property type="entry name" value="P-loop_NTPase"/>
</dbReference>
<dbReference type="InterPro" id="IPR052026">
    <property type="entry name" value="ExeA_AAA_ATPase_DNA-bind"/>
</dbReference>
<proteinExistence type="predicted"/>
<comment type="caution">
    <text evidence="3">The sequence shown here is derived from an EMBL/GenBank/DDBJ whole genome shotgun (WGS) entry which is preliminary data.</text>
</comment>
<dbReference type="Gene3D" id="3.40.50.300">
    <property type="entry name" value="P-loop containing nucleotide triphosphate hydrolases"/>
    <property type="match status" value="1"/>
</dbReference>
<evidence type="ECO:0000256" key="1">
    <source>
        <dbReference type="SAM" id="MobiDB-lite"/>
    </source>
</evidence>
<evidence type="ECO:0000259" key="2">
    <source>
        <dbReference type="SMART" id="SM00382"/>
    </source>
</evidence>
<dbReference type="SMART" id="SM00382">
    <property type="entry name" value="AAA"/>
    <property type="match status" value="1"/>
</dbReference>
<dbReference type="InterPro" id="IPR011990">
    <property type="entry name" value="TPR-like_helical_dom_sf"/>
</dbReference>
<dbReference type="InterPro" id="IPR049945">
    <property type="entry name" value="AAA_22"/>
</dbReference>
<feature type="region of interest" description="Disordered" evidence="1">
    <location>
        <begin position="338"/>
        <end position="360"/>
    </location>
</feature>